<protein>
    <recommendedName>
        <fullName evidence="5">CENP-V/GFA domain-containing protein</fullName>
    </recommendedName>
</protein>
<dbReference type="AlphaFoldDB" id="A0AAE0JK27"/>
<dbReference type="InterPro" id="IPR006913">
    <property type="entry name" value="CENP-V/GFA"/>
</dbReference>
<sequence>MNTPPLTIASSASPTETITDTTGTVLKGNCHCGRYRFEYSLPDGRRLHHEAVRCTCTLCSKKGYIWLPSPSTPSEGELKWTRDDGCMTKYQTPMVWDQFCKDCGTGVVGVHSYGPLKGQVLVNVRAIQGVKPFFLESVIKTVNLEEEGPFWPLPLGRDVLYNGSCHCGKVQFELKNPGQGLEKLWAIKEDNCSSCVRVRSTCICTRPSTVTNHCDAFVGIYPSKDHVFIPEEAYNETFEYLYNQRANGLRHCSTCGVMVFMMVYGPPDLAEKLKQLEERNPERYKVAKKMVEANLKLQPLNVRTLERVDWYEIRQRVERTDTGTEGYVLADIEESESDDDESEEESTKKRKETKATELESSELSDPPDSEEEEQSEEESTKKRKETKATELDSSELSDPPDTSSEEEE</sequence>
<name>A0AAE0JK27_9PEZI</name>
<keyword evidence="2" id="KW-0479">Metal-binding</keyword>
<evidence type="ECO:0000259" key="5">
    <source>
        <dbReference type="PROSITE" id="PS51891"/>
    </source>
</evidence>
<dbReference type="SUPFAM" id="SSF51316">
    <property type="entry name" value="Mss4-like"/>
    <property type="match status" value="2"/>
</dbReference>
<dbReference type="GO" id="GO:0016846">
    <property type="term" value="F:carbon-sulfur lyase activity"/>
    <property type="evidence" value="ECO:0007669"/>
    <property type="project" value="InterPro"/>
</dbReference>
<proteinExistence type="inferred from homology"/>
<organism evidence="6 7">
    <name type="scientific">Neurospora tetraspora</name>
    <dbReference type="NCBI Taxonomy" id="94610"/>
    <lineage>
        <taxon>Eukaryota</taxon>
        <taxon>Fungi</taxon>
        <taxon>Dikarya</taxon>
        <taxon>Ascomycota</taxon>
        <taxon>Pezizomycotina</taxon>
        <taxon>Sordariomycetes</taxon>
        <taxon>Sordariomycetidae</taxon>
        <taxon>Sordariales</taxon>
        <taxon>Sordariaceae</taxon>
        <taxon>Neurospora</taxon>
    </lineage>
</organism>
<evidence type="ECO:0000313" key="6">
    <source>
        <dbReference type="EMBL" id="KAK3351074.1"/>
    </source>
</evidence>
<dbReference type="Proteomes" id="UP001278500">
    <property type="component" value="Unassembled WGS sequence"/>
</dbReference>
<reference evidence="6" key="1">
    <citation type="journal article" date="2023" name="Mol. Phylogenet. Evol.">
        <title>Genome-scale phylogeny and comparative genomics of the fungal order Sordariales.</title>
        <authorList>
            <person name="Hensen N."/>
            <person name="Bonometti L."/>
            <person name="Westerberg I."/>
            <person name="Brannstrom I.O."/>
            <person name="Guillou S."/>
            <person name="Cros-Aarteil S."/>
            <person name="Calhoun S."/>
            <person name="Haridas S."/>
            <person name="Kuo A."/>
            <person name="Mondo S."/>
            <person name="Pangilinan J."/>
            <person name="Riley R."/>
            <person name="LaButti K."/>
            <person name="Andreopoulos B."/>
            <person name="Lipzen A."/>
            <person name="Chen C."/>
            <person name="Yan M."/>
            <person name="Daum C."/>
            <person name="Ng V."/>
            <person name="Clum A."/>
            <person name="Steindorff A."/>
            <person name="Ohm R.A."/>
            <person name="Martin F."/>
            <person name="Silar P."/>
            <person name="Natvig D.O."/>
            <person name="Lalanne C."/>
            <person name="Gautier V."/>
            <person name="Ament-Velasquez S.L."/>
            <person name="Kruys A."/>
            <person name="Hutchinson M.I."/>
            <person name="Powell A.J."/>
            <person name="Barry K."/>
            <person name="Miller A.N."/>
            <person name="Grigoriev I.V."/>
            <person name="Debuchy R."/>
            <person name="Gladieux P."/>
            <person name="Hiltunen Thoren M."/>
            <person name="Johannesson H."/>
        </authorList>
    </citation>
    <scope>NUCLEOTIDE SEQUENCE</scope>
    <source>
        <strain evidence="6">CBS 560.94</strain>
    </source>
</reference>
<feature type="domain" description="CENP-V/GFA" evidence="5">
    <location>
        <begin position="161"/>
        <end position="306"/>
    </location>
</feature>
<evidence type="ECO:0000256" key="4">
    <source>
        <dbReference type="SAM" id="MobiDB-lite"/>
    </source>
</evidence>
<dbReference type="PANTHER" id="PTHR28620:SF1">
    <property type="entry name" value="CENP-V_GFA DOMAIN-CONTAINING PROTEIN"/>
    <property type="match status" value="1"/>
</dbReference>
<evidence type="ECO:0000256" key="2">
    <source>
        <dbReference type="ARBA" id="ARBA00022723"/>
    </source>
</evidence>
<feature type="compositionally biased region" description="Acidic residues" evidence="4">
    <location>
        <begin position="331"/>
        <end position="344"/>
    </location>
</feature>
<dbReference type="InterPro" id="IPR052355">
    <property type="entry name" value="CENP-V-like"/>
</dbReference>
<evidence type="ECO:0000256" key="3">
    <source>
        <dbReference type="ARBA" id="ARBA00022833"/>
    </source>
</evidence>
<comment type="similarity">
    <text evidence="1">Belongs to the Gfa family.</text>
</comment>
<evidence type="ECO:0000256" key="1">
    <source>
        <dbReference type="ARBA" id="ARBA00005495"/>
    </source>
</evidence>
<comment type="caution">
    <text evidence="6">The sequence shown here is derived from an EMBL/GenBank/DDBJ whole genome shotgun (WGS) entry which is preliminary data.</text>
</comment>
<feature type="domain" description="CENP-V/GFA" evidence="5">
    <location>
        <begin position="26"/>
        <end position="148"/>
    </location>
</feature>
<dbReference type="Pfam" id="PF04828">
    <property type="entry name" value="GFA"/>
    <property type="match status" value="1"/>
</dbReference>
<gene>
    <name evidence="6" type="ORF">B0H65DRAFT_420756</name>
</gene>
<reference evidence="6" key="2">
    <citation type="submission" date="2023-06" db="EMBL/GenBank/DDBJ databases">
        <authorList>
            <consortium name="Lawrence Berkeley National Laboratory"/>
            <person name="Haridas S."/>
            <person name="Hensen N."/>
            <person name="Bonometti L."/>
            <person name="Westerberg I."/>
            <person name="Brannstrom I.O."/>
            <person name="Guillou S."/>
            <person name="Cros-Aarteil S."/>
            <person name="Calhoun S."/>
            <person name="Kuo A."/>
            <person name="Mondo S."/>
            <person name="Pangilinan J."/>
            <person name="Riley R."/>
            <person name="Labutti K."/>
            <person name="Andreopoulos B."/>
            <person name="Lipzen A."/>
            <person name="Chen C."/>
            <person name="Yanf M."/>
            <person name="Daum C."/>
            <person name="Ng V."/>
            <person name="Clum A."/>
            <person name="Steindorff A."/>
            <person name="Ohm R."/>
            <person name="Martin F."/>
            <person name="Silar P."/>
            <person name="Natvig D."/>
            <person name="Lalanne C."/>
            <person name="Gautier V."/>
            <person name="Ament-Velasquez S.L."/>
            <person name="Kruys A."/>
            <person name="Hutchinson M.I."/>
            <person name="Powell A.J."/>
            <person name="Barry K."/>
            <person name="Miller A.N."/>
            <person name="Grigoriev I.V."/>
            <person name="Debuchy R."/>
            <person name="Gladieux P."/>
            <person name="Thoren M.H."/>
            <person name="Johannesson H."/>
        </authorList>
    </citation>
    <scope>NUCLEOTIDE SEQUENCE</scope>
    <source>
        <strain evidence="6">CBS 560.94</strain>
    </source>
</reference>
<dbReference type="Gene3D" id="2.170.150.70">
    <property type="match status" value="2"/>
</dbReference>
<keyword evidence="3" id="KW-0862">Zinc</keyword>
<feature type="region of interest" description="Disordered" evidence="4">
    <location>
        <begin position="324"/>
        <end position="408"/>
    </location>
</feature>
<dbReference type="RefSeq" id="XP_062684369.1">
    <property type="nucleotide sequence ID" value="XM_062824301.1"/>
</dbReference>
<feature type="compositionally biased region" description="Acidic residues" evidence="4">
    <location>
        <begin position="359"/>
        <end position="377"/>
    </location>
</feature>
<evidence type="ECO:0000313" key="7">
    <source>
        <dbReference type="Proteomes" id="UP001278500"/>
    </source>
</evidence>
<dbReference type="PANTHER" id="PTHR28620">
    <property type="entry name" value="CENTROMERE PROTEIN V"/>
    <property type="match status" value="1"/>
</dbReference>
<dbReference type="PROSITE" id="PS51891">
    <property type="entry name" value="CENP_V_GFA"/>
    <property type="match status" value="2"/>
</dbReference>
<dbReference type="EMBL" id="JAUEPP010000002">
    <property type="protein sequence ID" value="KAK3351074.1"/>
    <property type="molecule type" value="Genomic_DNA"/>
</dbReference>
<dbReference type="InterPro" id="IPR011057">
    <property type="entry name" value="Mss4-like_sf"/>
</dbReference>
<keyword evidence="7" id="KW-1185">Reference proteome</keyword>
<dbReference type="GO" id="GO:0046872">
    <property type="term" value="F:metal ion binding"/>
    <property type="evidence" value="ECO:0007669"/>
    <property type="project" value="UniProtKB-KW"/>
</dbReference>
<accession>A0AAE0JK27</accession>
<dbReference type="GeneID" id="87861455"/>